<dbReference type="Proteomes" id="UP000027195">
    <property type="component" value="Unassembled WGS sequence"/>
</dbReference>
<keyword evidence="3" id="KW-0812">Transmembrane</keyword>
<sequence>MAATSIYLDIPHRPHHHHARPIATPPSLSPSRSSSTASFSTRKVEALAYSLSERSSEKQSTIVEAERRLTDAISEARSLVDALQGFHRAISKHGEAIRRMRDVQVPSVAANITEAREMCEDVAERLPDLKENIENADREYVRGRQKAARLEIQLQWLAAQWHVKLWKIISGQVRGKRRTLFLRVLLPLVIILCGIGVLALLLWQLWLYLWRR</sequence>
<keyword evidence="5" id="KW-1185">Reference proteome</keyword>
<dbReference type="InParanoid" id="A0A067N6M4"/>
<evidence type="ECO:0000313" key="5">
    <source>
        <dbReference type="Proteomes" id="UP000027195"/>
    </source>
</evidence>
<evidence type="ECO:0000256" key="2">
    <source>
        <dbReference type="SAM" id="MobiDB-lite"/>
    </source>
</evidence>
<protein>
    <submittedName>
        <fullName evidence="4">Uncharacterized protein</fullName>
    </submittedName>
</protein>
<proteinExistence type="predicted"/>
<organism evidence="4 5">
    <name type="scientific">Botryobasidium botryosum (strain FD-172 SS1)</name>
    <dbReference type="NCBI Taxonomy" id="930990"/>
    <lineage>
        <taxon>Eukaryota</taxon>
        <taxon>Fungi</taxon>
        <taxon>Dikarya</taxon>
        <taxon>Basidiomycota</taxon>
        <taxon>Agaricomycotina</taxon>
        <taxon>Agaricomycetes</taxon>
        <taxon>Cantharellales</taxon>
        <taxon>Botryobasidiaceae</taxon>
        <taxon>Botryobasidium</taxon>
    </lineage>
</organism>
<name>A0A067N6M4_BOTB1</name>
<keyword evidence="3" id="KW-1133">Transmembrane helix</keyword>
<feature type="compositionally biased region" description="Low complexity" evidence="2">
    <location>
        <begin position="29"/>
        <end position="39"/>
    </location>
</feature>
<gene>
    <name evidence="4" type="ORF">BOTBODRAFT_28000</name>
</gene>
<dbReference type="AlphaFoldDB" id="A0A067N6M4"/>
<keyword evidence="1" id="KW-0175">Coiled coil</keyword>
<feature type="transmembrane region" description="Helical" evidence="3">
    <location>
        <begin position="184"/>
        <end position="206"/>
    </location>
</feature>
<dbReference type="HOGENOM" id="CLU_1299513_0_0_1"/>
<evidence type="ECO:0000256" key="3">
    <source>
        <dbReference type="SAM" id="Phobius"/>
    </source>
</evidence>
<accession>A0A067N6M4</accession>
<keyword evidence="3" id="KW-0472">Membrane</keyword>
<reference evidence="5" key="1">
    <citation type="journal article" date="2014" name="Proc. Natl. Acad. Sci. U.S.A.">
        <title>Extensive sampling of basidiomycete genomes demonstrates inadequacy of the white-rot/brown-rot paradigm for wood decay fungi.</title>
        <authorList>
            <person name="Riley R."/>
            <person name="Salamov A.A."/>
            <person name="Brown D.W."/>
            <person name="Nagy L.G."/>
            <person name="Floudas D."/>
            <person name="Held B.W."/>
            <person name="Levasseur A."/>
            <person name="Lombard V."/>
            <person name="Morin E."/>
            <person name="Otillar R."/>
            <person name="Lindquist E.A."/>
            <person name="Sun H."/>
            <person name="LaButti K.M."/>
            <person name="Schmutz J."/>
            <person name="Jabbour D."/>
            <person name="Luo H."/>
            <person name="Baker S.E."/>
            <person name="Pisabarro A.G."/>
            <person name="Walton J.D."/>
            <person name="Blanchette R.A."/>
            <person name="Henrissat B."/>
            <person name="Martin F."/>
            <person name="Cullen D."/>
            <person name="Hibbett D.S."/>
            <person name="Grigoriev I.V."/>
        </authorList>
    </citation>
    <scope>NUCLEOTIDE SEQUENCE [LARGE SCALE GENOMIC DNA]</scope>
    <source>
        <strain evidence="5">FD-172 SS1</strain>
    </source>
</reference>
<evidence type="ECO:0000313" key="4">
    <source>
        <dbReference type="EMBL" id="KDQ19411.1"/>
    </source>
</evidence>
<feature type="coiled-coil region" evidence="1">
    <location>
        <begin position="112"/>
        <end position="153"/>
    </location>
</feature>
<evidence type="ECO:0000256" key="1">
    <source>
        <dbReference type="SAM" id="Coils"/>
    </source>
</evidence>
<dbReference type="EMBL" id="KL198019">
    <property type="protein sequence ID" value="KDQ19411.1"/>
    <property type="molecule type" value="Genomic_DNA"/>
</dbReference>
<feature type="region of interest" description="Disordered" evidence="2">
    <location>
        <begin position="1"/>
        <end position="39"/>
    </location>
</feature>